<feature type="compositionally biased region" description="Polar residues" evidence="1">
    <location>
        <begin position="69"/>
        <end position="92"/>
    </location>
</feature>
<gene>
    <name evidence="3" type="ORF">ALEPTO_LOCUS1849</name>
</gene>
<dbReference type="SUPFAM" id="SSF46689">
    <property type="entry name" value="Homeodomain-like"/>
    <property type="match status" value="1"/>
</dbReference>
<feature type="domain" description="SWIRM" evidence="2">
    <location>
        <begin position="349"/>
        <end position="437"/>
    </location>
</feature>
<proteinExistence type="predicted"/>
<dbReference type="AlphaFoldDB" id="A0A9N8VYX3"/>
<sequence length="437" mass="49239">MEQSTQFHEKHTEYLLSKHNQWTPNDGNNTSNNNNRIENSSPLPKVEKLIIIQQEVNSSDSLFTPPISPTSKIHQSPTPCINGENQDSTTFPSDDYTMEDVTPISPSSSGTNNNLSDTNLVQPERPPNKARKSKSRFTFEEATPELLAELNISEYGLHLPSVYTSPATSGVKPSTTSNHVIVDNHKMPTQTYHRSRKNPYPMRSPNKSSDGLSLIVDVFSIFSQDPQKLLQANVEKPKIVYDTLSFSSSESLQNSPRIGPKRTRSHKPKNKRSSHTAPRENRRKANSLARVLADQGLIDSPFSSFEAPASTNGEKKSVRLPPQPQIEFSQLIVELDNLGLDNNVLSSRPKIAWKGDPLSIEHLPHYEALHPNESYIASTFRLTPIQFLNAKYTLISSSRRYKSRSLPFRKSDAQKLLRIDVNKASKLWEVFDQLSWI</sequence>
<protein>
    <submittedName>
        <fullName evidence="3">13635_t:CDS:1</fullName>
    </submittedName>
</protein>
<organism evidence="3 4">
    <name type="scientific">Ambispora leptoticha</name>
    <dbReference type="NCBI Taxonomy" id="144679"/>
    <lineage>
        <taxon>Eukaryota</taxon>
        <taxon>Fungi</taxon>
        <taxon>Fungi incertae sedis</taxon>
        <taxon>Mucoromycota</taxon>
        <taxon>Glomeromycotina</taxon>
        <taxon>Glomeromycetes</taxon>
        <taxon>Archaeosporales</taxon>
        <taxon>Ambisporaceae</taxon>
        <taxon>Ambispora</taxon>
    </lineage>
</organism>
<evidence type="ECO:0000256" key="1">
    <source>
        <dbReference type="SAM" id="MobiDB-lite"/>
    </source>
</evidence>
<feature type="region of interest" description="Disordered" evidence="1">
    <location>
        <begin position="69"/>
        <end position="137"/>
    </location>
</feature>
<evidence type="ECO:0000313" key="3">
    <source>
        <dbReference type="EMBL" id="CAG8467508.1"/>
    </source>
</evidence>
<name>A0A9N8VYX3_9GLOM</name>
<evidence type="ECO:0000313" key="4">
    <source>
        <dbReference type="Proteomes" id="UP000789508"/>
    </source>
</evidence>
<keyword evidence="4" id="KW-1185">Reference proteome</keyword>
<dbReference type="FunFam" id="1.10.10.10:FF:000087">
    <property type="entry name" value="Transcriptional adapter 2"/>
    <property type="match status" value="1"/>
</dbReference>
<feature type="compositionally biased region" description="Low complexity" evidence="1">
    <location>
        <begin position="25"/>
        <end position="41"/>
    </location>
</feature>
<dbReference type="Gene3D" id="1.10.10.10">
    <property type="entry name" value="Winged helix-like DNA-binding domain superfamily/Winged helix DNA-binding domain"/>
    <property type="match status" value="1"/>
</dbReference>
<dbReference type="EMBL" id="CAJVPS010000228">
    <property type="protein sequence ID" value="CAG8467508.1"/>
    <property type="molecule type" value="Genomic_DNA"/>
</dbReference>
<feature type="compositionally biased region" description="Basic residues" evidence="1">
    <location>
        <begin position="259"/>
        <end position="274"/>
    </location>
</feature>
<dbReference type="InterPro" id="IPR036388">
    <property type="entry name" value="WH-like_DNA-bd_sf"/>
</dbReference>
<feature type="compositionally biased region" description="Polar residues" evidence="1">
    <location>
        <begin position="104"/>
        <end position="121"/>
    </location>
</feature>
<dbReference type="GO" id="GO:0010468">
    <property type="term" value="P:regulation of gene expression"/>
    <property type="evidence" value="ECO:0007669"/>
    <property type="project" value="UniProtKB-ARBA"/>
</dbReference>
<dbReference type="PROSITE" id="PS50934">
    <property type="entry name" value="SWIRM"/>
    <property type="match status" value="1"/>
</dbReference>
<feature type="region of interest" description="Disordered" evidence="1">
    <location>
        <begin position="250"/>
        <end position="285"/>
    </location>
</feature>
<feature type="region of interest" description="Disordered" evidence="1">
    <location>
        <begin position="1"/>
        <end position="41"/>
    </location>
</feature>
<dbReference type="InterPro" id="IPR007526">
    <property type="entry name" value="SWIRM"/>
</dbReference>
<dbReference type="Proteomes" id="UP000789508">
    <property type="component" value="Unassembled WGS sequence"/>
</dbReference>
<reference evidence="3" key="1">
    <citation type="submission" date="2021-06" db="EMBL/GenBank/DDBJ databases">
        <authorList>
            <person name="Kallberg Y."/>
            <person name="Tangrot J."/>
            <person name="Rosling A."/>
        </authorList>
    </citation>
    <scope>NUCLEOTIDE SEQUENCE</scope>
    <source>
        <strain evidence="3">FL130A</strain>
    </source>
</reference>
<dbReference type="Pfam" id="PF04433">
    <property type="entry name" value="SWIRM"/>
    <property type="match status" value="1"/>
</dbReference>
<accession>A0A9N8VYX3</accession>
<dbReference type="OrthoDB" id="5598695at2759"/>
<comment type="caution">
    <text evidence="3">The sequence shown here is derived from an EMBL/GenBank/DDBJ whole genome shotgun (WGS) entry which is preliminary data.</text>
</comment>
<dbReference type="InterPro" id="IPR009057">
    <property type="entry name" value="Homeodomain-like_sf"/>
</dbReference>
<evidence type="ECO:0000259" key="2">
    <source>
        <dbReference type="PROSITE" id="PS50934"/>
    </source>
</evidence>